<evidence type="ECO:0000256" key="6">
    <source>
        <dbReference type="ARBA" id="ARBA00022801"/>
    </source>
</evidence>
<evidence type="ECO:0000256" key="1">
    <source>
        <dbReference type="ARBA" id="ARBA00004613"/>
    </source>
</evidence>
<keyword evidence="12" id="KW-1185">Reference proteome</keyword>
<keyword evidence="3" id="KW-0964">Secreted</keyword>
<reference evidence="11 12" key="1">
    <citation type="journal article" date="2023" name="IMA Fungus">
        <title>Comparative genomic study of the Penicillium genus elucidates a diverse pangenome and 15 lateral gene transfer events.</title>
        <authorList>
            <person name="Petersen C."/>
            <person name="Sorensen T."/>
            <person name="Nielsen M.R."/>
            <person name="Sondergaard T.E."/>
            <person name="Sorensen J.L."/>
            <person name="Fitzpatrick D.A."/>
            <person name="Frisvad J.C."/>
            <person name="Nielsen K.L."/>
        </authorList>
    </citation>
    <scope>NUCLEOTIDE SEQUENCE [LARGE SCALE GENOMIC DNA]</scope>
    <source>
        <strain evidence="11 12">IBT 35679</strain>
    </source>
</reference>
<proteinExistence type="predicted"/>
<gene>
    <name evidence="11" type="ORF">N7494_009405</name>
</gene>
<dbReference type="GO" id="GO:0072330">
    <property type="term" value="P:monocarboxylic acid biosynthetic process"/>
    <property type="evidence" value="ECO:0007669"/>
    <property type="project" value="UniProtKB-ARBA"/>
</dbReference>
<feature type="chain" id="PRO_5042009132" description="feruloyl esterase" evidence="10">
    <location>
        <begin position="18"/>
        <end position="320"/>
    </location>
</feature>
<evidence type="ECO:0000256" key="2">
    <source>
        <dbReference type="ARBA" id="ARBA00013091"/>
    </source>
</evidence>
<dbReference type="SUPFAM" id="SSF53474">
    <property type="entry name" value="alpha/beta-Hydrolases"/>
    <property type="match status" value="1"/>
</dbReference>
<evidence type="ECO:0000256" key="10">
    <source>
        <dbReference type="SAM" id="SignalP"/>
    </source>
</evidence>
<dbReference type="EMBL" id="JAQIZZ010000007">
    <property type="protein sequence ID" value="KAJ5532853.1"/>
    <property type="molecule type" value="Genomic_DNA"/>
</dbReference>
<comment type="catalytic activity">
    <reaction evidence="9">
        <text>feruloyl-polysaccharide + H2O = ferulate + polysaccharide.</text>
        <dbReference type="EC" id="3.1.1.73"/>
    </reaction>
</comment>
<keyword evidence="8" id="KW-0624">Polysaccharide degradation</keyword>
<dbReference type="InterPro" id="IPR029058">
    <property type="entry name" value="AB_hydrolase_fold"/>
</dbReference>
<dbReference type="Proteomes" id="UP001220324">
    <property type="component" value="Unassembled WGS sequence"/>
</dbReference>
<organism evidence="11 12">
    <name type="scientific">Penicillium frequentans</name>
    <dbReference type="NCBI Taxonomy" id="3151616"/>
    <lineage>
        <taxon>Eukaryota</taxon>
        <taxon>Fungi</taxon>
        <taxon>Dikarya</taxon>
        <taxon>Ascomycota</taxon>
        <taxon>Pezizomycotina</taxon>
        <taxon>Eurotiomycetes</taxon>
        <taxon>Eurotiomycetidae</taxon>
        <taxon>Eurotiales</taxon>
        <taxon>Aspergillaceae</taxon>
        <taxon>Penicillium</taxon>
    </lineage>
</organism>
<evidence type="ECO:0000256" key="3">
    <source>
        <dbReference type="ARBA" id="ARBA00022525"/>
    </source>
</evidence>
<name>A0AAD6CPW8_9EURO</name>
<evidence type="ECO:0000256" key="7">
    <source>
        <dbReference type="ARBA" id="ARBA00023277"/>
    </source>
</evidence>
<comment type="subcellular location">
    <subcellularLocation>
        <location evidence="1">Secreted</location>
    </subcellularLocation>
</comment>
<evidence type="ECO:0000313" key="12">
    <source>
        <dbReference type="Proteomes" id="UP001220324"/>
    </source>
</evidence>
<evidence type="ECO:0000256" key="5">
    <source>
        <dbReference type="ARBA" id="ARBA00022729"/>
    </source>
</evidence>
<dbReference type="GO" id="GO:0045493">
    <property type="term" value="P:xylan catabolic process"/>
    <property type="evidence" value="ECO:0007669"/>
    <property type="project" value="UniProtKB-KW"/>
</dbReference>
<keyword evidence="7" id="KW-0119">Carbohydrate metabolism</keyword>
<dbReference type="AlphaFoldDB" id="A0AAD6CPW8"/>
<evidence type="ECO:0000313" key="11">
    <source>
        <dbReference type="EMBL" id="KAJ5532853.1"/>
    </source>
</evidence>
<keyword evidence="4" id="KW-0858">Xylan degradation</keyword>
<keyword evidence="5 10" id="KW-0732">Signal</keyword>
<dbReference type="GO" id="GO:0005576">
    <property type="term" value="C:extracellular region"/>
    <property type="evidence" value="ECO:0007669"/>
    <property type="project" value="UniProtKB-SubCell"/>
</dbReference>
<comment type="caution">
    <text evidence="11">The sequence shown here is derived from an EMBL/GenBank/DDBJ whole genome shotgun (WGS) entry which is preliminary data.</text>
</comment>
<dbReference type="PANTHER" id="PTHR38050:SF2">
    <property type="entry name" value="FERULOYL ESTERASE C-RELATED"/>
    <property type="match status" value="1"/>
</dbReference>
<dbReference type="EC" id="3.1.1.73" evidence="2"/>
<accession>A0AAD6CPW8</accession>
<protein>
    <recommendedName>
        <fullName evidence="2">feruloyl esterase</fullName>
        <ecNumber evidence="2">3.1.1.73</ecNumber>
    </recommendedName>
</protein>
<feature type="signal peptide" evidence="10">
    <location>
        <begin position="1"/>
        <end position="17"/>
    </location>
</feature>
<evidence type="ECO:0000256" key="8">
    <source>
        <dbReference type="ARBA" id="ARBA00023326"/>
    </source>
</evidence>
<dbReference type="Gene3D" id="3.40.50.1820">
    <property type="entry name" value="alpha/beta hydrolase"/>
    <property type="match status" value="1"/>
</dbReference>
<evidence type="ECO:0000256" key="4">
    <source>
        <dbReference type="ARBA" id="ARBA00022651"/>
    </source>
</evidence>
<keyword evidence="6" id="KW-0378">Hydrolase</keyword>
<dbReference type="InterPro" id="IPR043595">
    <property type="entry name" value="FaeB/C/D"/>
</dbReference>
<dbReference type="PANTHER" id="PTHR38050">
    <property type="match status" value="1"/>
</dbReference>
<evidence type="ECO:0000256" key="9">
    <source>
        <dbReference type="ARBA" id="ARBA00034075"/>
    </source>
</evidence>
<dbReference type="GO" id="GO:0017000">
    <property type="term" value="P:antibiotic biosynthetic process"/>
    <property type="evidence" value="ECO:0007669"/>
    <property type="project" value="UniProtKB-ARBA"/>
</dbReference>
<sequence>MHFASLLILALANTAFANSSTGCKKELPPAFPNPGESTPLDLPGTDRDYRLYIPSNYNPKNPTPLYISLHGANRNMDEQERLSQFSNPLFNPDGIAVYPNSRNGYWLSNPKAHTSRPNDLDYMYDLITHLEDKLCIDRNRIYAAGKSNGAGFAGVMACNATVGSKIAAFASVSGGYYNISDIPGLGPCSPAPRDEGYPFLEFHGTKDTISPYDGGGRDDKRPVIDVLEEWAGRNGCPKDARWNSNVTVFEHPLVKHASWNCGGKKGIVQHYREGDWGHCWASTVPNGDTEAFWKQCIPGKYVFNATEVIFDFFSGYQLKA</sequence>
<dbReference type="GO" id="GO:0030600">
    <property type="term" value="F:feruloyl esterase activity"/>
    <property type="evidence" value="ECO:0007669"/>
    <property type="project" value="UniProtKB-EC"/>
</dbReference>